<dbReference type="EMBL" id="UZAH01031276">
    <property type="protein sequence ID" value="VDP14735.1"/>
    <property type="molecule type" value="Genomic_DNA"/>
</dbReference>
<gene>
    <name evidence="1" type="ORF">HPBE_LOCUS19314</name>
</gene>
<organism evidence="2 3">
    <name type="scientific">Heligmosomoides polygyrus</name>
    <name type="common">Parasitic roundworm</name>
    <dbReference type="NCBI Taxonomy" id="6339"/>
    <lineage>
        <taxon>Eukaryota</taxon>
        <taxon>Metazoa</taxon>
        <taxon>Ecdysozoa</taxon>
        <taxon>Nematoda</taxon>
        <taxon>Chromadorea</taxon>
        <taxon>Rhabditida</taxon>
        <taxon>Rhabditina</taxon>
        <taxon>Rhabditomorpha</taxon>
        <taxon>Strongyloidea</taxon>
        <taxon>Heligmosomidae</taxon>
        <taxon>Heligmosomoides</taxon>
    </lineage>
</organism>
<protein>
    <submittedName>
        <fullName evidence="3">TLDc domain-containing protein</fullName>
    </submittedName>
</protein>
<evidence type="ECO:0000313" key="2">
    <source>
        <dbReference type="Proteomes" id="UP000050761"/>
    </source>
</evidence>
<reference evidence="3" key="2">
    <citation type="submission" date="2019-09" db="UniProtKB">
        <authorList>
            <consortium name="WormBaseParasite"/>
        </authorList>
    </citation>
    <scope>IDENTIFICATION</scope>
</reference>
<keyword evidence="2" id="KW-1185">Reference proteome</keyword>
<dbReference type="Proteomes" id="UP000050761">
    <property type="component" value="Unassembled WGS sequence"/>
</dbReference>
<reference evidence="1 2" key="1">
    <citation type="submission" date="2018-11" db="EMBL/GenBank/DDBJ databases">
        <authorList>
            <consortium name="Pathogen Informatics"/>
        </authorList>
    </citation>
    <scope>NUCLEOTIDE SEQUENCE [LARGE SCALE GENOMIC DNA]</scope>
</reference>
<evidence type="ECO:0000313" key="1">
    <source>
        <dbReference type="EMBL" id="VDP14735.1"/>
    </source>
</evidence>
<name>A0A183GB64_HELPZ</name>
<sequence>MEVERYDDRLMVNTLVDDAQKVHSFPTVHSTGNMFFGNGKHFLSLLNEETSEQPSEDFTIVAGEMNGYVGSGKKQHSCQAVSVVDFEMVMESEF</sequence>
<accession>A0A3P8C932</accession>
<evidence type="ECO:0000313" key="3">
    <source>
        <dbReference type="WBParaSite" id="HPBE_0001931501-mRNA-1"/>
    </source>
</evidence>
<dbReference type="AlphaFoldDB" id="A0A183GB64"/>
<accession>A0A183GB64</accession>
<proteinExistence type="predicted"/>
<dbReference type="WBParaSite" id="HPBE_0001931501-mRNA-1">
    <property type="protein sequence ID" value="HPBE_0001931501-mRNA-1"/>
    <property type="gene ID" value="HPBE_0001931501"/>
</dbReference>